<feature type="region of interest" description="Disordered" evidence="1">
    <location>
        <begin position="148"/>
        <end position="174"/>
    </location>
</feature>
<feature type="domain" description="YEATS" evidence="2">
    <location>
        <begin position="206"/>
        <end position="314"/>
    </location>
</feature>
<proteinExistence type="evidence at transcript level"/>
<evidence type="ECO:0000313" key="3">
    <source>
        <dbReference type="EMBL" id="JAC31695.1"/>
    </source>
</evidence>
<dbReference type="Pfam" id="PF22951">
    <property type="entry name" value="3HBD"/>
    <property type="match status" value="1"/>
</dbReference>
<organism evidence="3">
    <name type="scientific">Amblyomma triste</name>
    <name type="common">Neotropical tick</name>
    <dbReference type="NCBI Taxonomy" id="251400"/>
    <lineage>
        <taxon>Eukaryota</taxon>
        <taxon>Metazoa</taxon>
        <taxon>Ecdysozoa</taxon>
        <taxon>Arthropoda</taxon>
        <taxon>Chelicerata</taxon>
        <taxon>Arachnida</taxon>
        <taxon>Acari</taxon>
        <taxon>Parasitiformes</taxon>
        <taxon>Ixodida</taxon>
        <taxon>Ixodoidea</taxon>
        <taxon>Ixodidae</taxon>
        <taxon>Amblyomminae</taxon>
        <taxon>Amblyomma</taxon>
    </lineage>
</organism>
<dbReference type="EMBL" id="GBBM01003723">
    <property type="protein sequence ID" value="JAC31695.1"/>
    <property type="molecule type" value="mRNA"/>
</dbReference>
<feature type="compositionally biased region" description="Low complexity" evidence="1">
    <location>
        <begin position="154"/>
        <end position="169"/>
    </location>
</feature>
<evidence type="ECO:0000256" key="1">
    <source>
        <dbReference type="SAM" id="MobiDB-lite"/>
    </source>
</evidence>
<sequence>MPNTSSVVCVTPVKTGGVLTASPNGTANLISVVCNKPVRPSVNVPTPIVPVTAAASSALVIAASVPANNTDTVGVSAYKAPSETRTEVSPRVMPPMVSPASHLAAVKPVAPSASTYTLVMLPGSGGSQSQIVVLPTNILRPKDIAPTVSTAQGQQSLPPSASQESQPSQTTRAVPPAATFLVQSERADPAKELQDKLDTIRLSELKDMREAILAVAAHFPLVGVTEAEKSSCFPYGATDGATYFSWPLPKQRASEWMRAGDVRQTLQRLIDHERPTWFLSSLGVEDCQRLLPSRRSIVLLCRHFGFTPLHPDTNDELQDTGMGSAHTIIHNSYSEPCELVARLADAVCAVEGAQECTRVAEEEVDVEGVEEADGGLQEGANMPNSRTRASVRASAGAFPGCLSPEKSFPRQAKVHLPLSPMAAFVREAASEVGVHLTSCELEPRVDVPVVEEMIVSACKNFATALLRNAVNMAFRRVDYESTPSSVSLEDTYRGILDLRECSFLTNENLGIEATREGTCDDAHV</sequence>
<evidence type="ECO:0000259" key="2">
    <source>
        <dbReference type="Pfam" id="PF22951"/>
    </source>
</evidence>
<dbReference type="InterPro" id="IPR055127">
    <property type="entry name" value="YEATS2_3HBD"/>
</dbReference>
<name>A0A023GG18_AMBTT</name>
<reference evidence="3" key="1">
    <citation type="submission" date="2014-03" db="EMBL/GenBank/DDBJ databases">
        <title>The sialotranscriptome of Amblyomma triste, Amblyomma parvum and Amblyomma cajennense ticks, uncovered by 454-based RNA-seq.</title>
        <authorList>
            <person name="Garcia G.R."/>
            <person name="Gardinassi L.G."/>
            <person name="Ribeiro J.M."/>
            <person name="Anatriello E."/>
            <person name="Ferreira B.R."/>
            <person name="Moreira H.N."/>
            <person name="Mafra C."/>
            <person name="Olegario M.M."/>
            <person name="Szabo P.J."/>
            <person name="Miranda-Santos I.K."/>
            <person name="Maruyama S.R."/>
        </authorList>
    </citation>
    <scope>NUCLEOTIDE SEQUENCE</scope>
    <source>
        <strain evidence="3">Mato Grasso do Sul</strain>
        <tissue evidence="3">Salivary glands</tissue>
    </source>
</reference>
<dbReference type="AlphaFoldDB" id="A0A023GG18"/>
<protein>
    <submittedName>
        <fullName evidence="3">Putative yeats domain-containing protein 2</fullName>
    </submittedName>
</protein>
<accession>A0A023GG18</accession>